<evidence type="ECO:0000256" key="1">
    <source>
        <dbReference type="ARBA" id="ARBA00004370"/>
    </source>
</evidence>
<reference evidence="4 5" key="1">
    <citation type="submission" date="2021-07" db="EMBL/GenBank/DDBJ databases">
        <title>A novel Jannaschia species isolated from marine dinoflagellate Ceratoperidinium margalefii.</title>
        <authorList>
            <person name="Jiang Y."/>
            <person name="Li Z."/>
        </authorList>
    </citation>
    <scope>NUCLEOTIDE SEQUENCE [LARGE SCALE GENOMIC DNA]</scope>
    <source>
        <strain evidence="4 5">J12C1-MA-4</strain>
    </source>
</reference>
<dbReference type="PANTHER" id="PTHR46825:SF11">
    <property type="entry name" value="PENICILLIN-BINDING PROTEIN 4"/>
    <property type="match status" value="1"/>
</dbReference>
<gene>
    <name evidence="4" type="ORF">KYE46_15395</name>
</gene>
<dbReference type="InterPro" id="IPR050491">
    <property type="entry name" value="AmpC-like"/>
</dbReference>
<evidence type="ECO:0000256" key="2">
    <source>
        <dbReference type="ARBA" id="ARBA00023136"/>
    </source>
</evidence>
<protein>
    <submittedName>
        <fullName evidence="4">Beta-lactamase family protein</fullName>
    </submittedName>
</protein>
<dbReference type="RefSeq" id="WP_219001771.1">
    <property type="nucleotide sequence ID" value="NZ_CP079194.1"/>
</dbReference>
<organism evidence="4 5">
    <name type="scientific">Gymnodinialimonas ceratoperidinii</name>
    <dbReference type="NCBI Taxonomy" id="2856823"/>
    <lineage>
        <taxon>Bacteria</taxon>
        <taxon>Pseudomonadati</taxon>
        <taxon>Pseudomonadota</taxon>
        <taxon>Alphaproteobacteria</taxon>
        <taxon>Rhodobacterales</taxon>
        <taxon>Paracoccaceae</taxon>
        <taxon>Gymnodinialimonas</taxon>
    </lineage>
</organism>
<dbReference type="PANTHER" id="PTHR46825">
    <property type="entry name" value="D-ALANYL-D-ALANINE-CARBOXYPEPTIDASE/ENDOPEPTIDASE AMPH"/>
    <property type="match status" value="1"/>
</dbReference>
<dbReference type="Proteomes" id="UP000825009">
    <property type="component" value="Chromosome"/>
</dbReference>
<dbReference type="EMBL" id="CP079194">
    <property type="protein sequence ID" value="QXT39291.1"/>
    <property type="molecule type" value="Genomic_DNA"/>
</dbReference>
<keyword evidence="2" id="KW-0472">Membrane</keyword>
<dbReference type="Pfam" id="PF00144">
    <property type="entry name" value="Beta-lactamase"/>
    <property type="match status" value="1"/>
</dbReference>
<dbReference type="InterPro" id="IPR001466">
    <property type="entry name" value="Beta-lactam-related"/>
</dbReference>
<accession>A0A8F6YAR1</accession>
<keyword evidence="5" id="KW-1185">Reference proteome</keyword>
<proteinExistence type="predicted"/>
<evidence type="ECO:0000313" key="4">
    <source>
        <dbReference type="EMBL" id="QXT39291.1"/>
    </source>
</evidence>
<feature type="domain" description="Beta-lactamase-related" evidence="3">
    <location>
        <begin position="34"/>
        <end position="313"/>
    </location>
</feature>
<name>A0A8F6YAR1_9RHOB</name>
<evidence type="ECO:0000259" key="3">
    <source>
        <dbReference type="Pfam" id="PF00144"/>
    </source>
</evidence>
<dbReference type="AlphaFoldDB" id="A0A8F6YAR1"/>
<sequence>MAQDTAQEIAEALAGISDVPAAAAGWVTAQDMDFGVAGTRVVNGSDRVQPDDQWHVGSITKGMTATLAARLVEAGAITWDTRLGAVLGDSYPDMHPDWHDTPLRRFLTHRSGMAANLPDDTAAGLGTAPRRDYVAEALFAAPIGAPGEFVYSNAGYVVAGAILEAAGGASWEELMRIHVFAPLGMESAGFGPPQGAVIEGHSPRLLWGVSAAGQSPEADNIPAMGPAGRVHLSAADMLRYLRAHLLRDETFLSTDAWETLHAPIGEEAYAMGWGVGEDGSLVHSGSNTLWYAVAYVAPDSGRAVFVSTNTGDFDAVVEPVDEALRSLLEAR</sequence>
<comment type="subcellular location">
    <subcellularLocation>
        <location evidence="1">Membrane</location>
    </subcellularLocation>
</comment>
<evidence type="ECO:0000313" key="5">
    <source>
        <dbReference type="Proteomes" id="UP000825009"/>
    </source>
</evidence>
<dbReference type="KEGG" id="gce:KYE46_15395"/>
<dbReference type="GO" id="GO:0016020">
    <property type="term" value="C:membrane"/>
    <property type="evidence" value="ECO:0007669"/>
    <property type="project" value="UniProtKB-SubCell"/>
</dbReference>